<accession>A0A8S4RXG0</accession>
<feature type="signal peptide" evidence="1">
    <location>
        <begin position="1"/>
        <end position="17"/>
    </location>
</feature>
<comment type="caution">
    <text evidence="3">The sequence shown here is derived from an EMBL/GenBank/DDBJ whole genome shotgun (WGS) entry which is preliminary data.</text>
</comment>
<dbReference type="OrthoDB" id="64893at2759"/>
<gene>
    <name evidence="3" type="primary">jg17382</name>
    <name evidence="3" type="ORF">PAEG_LOCUS19441</name>
</gene>
<dbReference type="PANTHER" id="PTHR21113:SF4">
    <property type="entry name" value="CHITIN-BINDING TYPE-4 DOMAIN-CONTAINING PROTEIN"/>
    <property type="match status" value="1"/>
</dbReference>
<evidence type="ECO:0000259" key="2">
    <source>
        <dbReference type="Pfam" id="PF03067"/>
    </source>
</evidence>
<dbReference type="EMBL" id="CAKXAJ010025735">
    <property type="protein sequence ID" value="CAH2243278.1"/>
    <property type="molecule type" value="Genomic_DNA"/>
</dbReference>
<evidence type="ECO:0000313" key="3">
    <source>
        <dbReference type="EMBL" id="CAH2243278.1"/>
    </source>
</evidence>
<evidence type="ECO:0000256" key="1">
    <source>
        <dbReference type="SAM" id="SignalP"/>
    </source>
</evidence>
<keyword evidence="1" id="KW-0732">Signal</keyword>
<dbReference type="Pfam" id="PF03067">
    <property type="entry name" value="LPMO_10"/>
    <property type="match status" value="1"/>
</dbReference>
<evidence type="ECO:0000313" key="4">
    <source>
        <dbReference type="Proteomes" id="UP000838756"/>
    </source>
</evidence>
<dbReference type="AlphaFoldDB" id="A0A8S4RXG0"/>
<proteinExistence type="predicted"/>
<dbReference type="Proteomes" id="UP000838756">
    <property type="component" value="Unassembled WGS sequence"/>
</dbReference>
<name>A0A8S4RXG0_9NEOP</name>
<feature type="chain" id="PRO_5035946715" evidence="1">
    <location>
        <begin position="18"/>
        <end position="224"/>
    </location>
</feature>
<reference evidence="3" key="1">
    <citation type="submission" date="2022-03" db="EMBL/GenBank/DDBJ databases">
        <authorList>
            <person name="Lindestad O."/>
        </authorList>
    </citation>
    <scope>NUCLEOTIDE SEQUENCE</scope>
</reference>
<sequence length="224" mass="24483">MLLHILALAAFVVSAASHGRVLEPPSRASMWRKGFPTKPNYDDHGLNCGGFGRQFNMNRGRCGLCGDPWDAPDPKRHELGGEYGSGLIVATYYSGQVFTAEVEITVHHKGYWYFKICPDPNSKDQACFDKYPVQLENGGKYFFPPNAGVFKVKYRLPAGLICEHCVLQWRYIAGNNWGYCGGGRSGLGCGNQETFGACSDITIRGPAHPVPEGGPAPVETAHND</sequence>
<dbReference type="InterPro" id="IPR004302">
    <property type="entry name" value="Cellulose/chitin-bd_N"/>
</dbReference>
<dbReference type="PANTHER" id="PTHR21113">
    <property type="entry name" value="AGAP001705-PA"/>
    <property type="match status" value="1"/>
</dbReference>
<organism evidence="3 4">
    <name type="scientific">Pararge aegeria aegeria</name>
    <dbReference type="NCBI Taxonomy" id="348720"/>
    <lineage>
        <taxon>Eukaryota</taxon>
        <taxon>Metazoa</taxon>
        <taxon>Ecdysozoa</taxon>
        <taxon>Arthropoda</taxon>
        <taxon>Hexapoda</taxon>
        <taxon>Insecta</taxon>
        <taxon>Pterygota</taxon>
        <taxon>Neoptera</taxon>
        <taxon>Endopterygota</taxon>
        <taxon>Lepidoptera</taxon>
        <taxon>Glossata</taxon>
        <taxon>Ditrysia</taxon>
        <taxon>Papilionoidea</taxon>
        <taxon>Nymphalidae</taxon>
        <taxon>Satyrinae</taxon>
        <taxon>Satyrini</taxon>
        <taxon>Parargina</taxon>
        <taxon>Pararge</taxon>
    </lineage>
</organism>
<feature type="domain" description="Chitin-binding type-4" evidence="2">
    <location>
        <begin position="18"/>
        <end position="201"/>
    </location>
</feature>
<protein>
    <submittedName>
        <fullName evidence="3">Jg17382 protein</fullName>
    </submittedName>
</protein>
<keyword evidence="4" id="KW-1185">Reference proteome</keyword>